<name>L0GXX0_9GAMM</name>
<protein>
    <submittedName>
        <fullName evidence="2">Uncharacterized protein</fullName>
    </submittedName>
</protein>
<evidence type="ECO:0000313" key="3">
    <source>
        <dbReference type="Proteomes" id="UP000010816"/>
    </source>
</evidence>
<feature type="region of interest" description="Disordered" evidence="1">
    <location>
        <begin position="77"/>
        <end position="97"/>
    </location>
</feature>
<evidence type="ECO:0000313" key="2">
    <source>
        <dbReference type="EMBL" id="AGA90225.1"/>
    </source>
</evidence>
<accession>L0GXX0</accession>
<dbReference type="KEGG" id="tmb:Thimo_1435"/>
<dbReference type="STRING" id="765912.Thimo_1435"/>
<keyword evidence="3" id="KW-1185">Reference proteome</keyword>
<dbReference type="Proteomes" id="UP000010816">
    <property type="component" value="Chromosome"/>
</dbReference>
<reference evidence="2 3" key="1">
    <citation type="submission" date="2011-09" db="EMBL/GenBank/DDBJ databases">
        <title>Complete sequence of chromosome of Thioflavicoccus mobilis 8321.</title>
        <authorList>
            <consortium name="US DOE Joint Genome Institute"/>
            <person name="Lucas S."/>
            <person name="Han J."/>
            <person name="Lapidus A."/>
            <person name="Cheng J.-F."/>
            <person name="Goodwin L."/>
            <person name="Pitluck S."/>
            <person name="Peters L."/>
            <person name="Ovchinnikova G."/>
            <person name="Lu M."/>
            <person name="Detter J.C."/>
            <person name="Han C."/>
            <person name="Tapia R."/>
            <person name="Land M."/>
            <person name="Hauser L."/>
            <person name="Kyrpides N."/>
            <person name="Ivanova N."/>
            <person name="Pagani I."/>
            <person name="Vogl K."/>
            <person name="Liu Z."/>
            <person name="Imhoff J."/>
            <person name="Thiel V."/>
            <person name="Frigaard N.-U."/>
            <person name="Bryant D."/>
            <person name="Woyke T."/>
        </authorList>
    </citation>
    <scope>NUCLEOTIDE SEQUENCE [LARGE SCALE GENOMIC DNA]</scope>
    <source>
        <strain evidence="2 3">8321</strain>
    </source>
</reference>
<evidence type="ECO:0000256" key="1">
    <source>
        <dbReference type="SAM" id="MobiDB-lite"/>
    </source>
</evidence>
<proteinExistence type="predicted"/>
<sequence length="215" mass="24309">MVELAIGDVDEGRDVAARRQCMPLPISRSLAPDQGVTRVAFTPLRHAPHGQSTTCGAPKRWLQDLWAMPWLEQCMEPRRGPGGAKQRPKVCSGKSSTDWASTSRPTCTMAPQNPRSGAVWCLHAGSSRRHLDNQRFFIYLQCIMREYAKFPWAAVGWPQDLRVALPRLQCQDRHSLLTIRTSGITYVCYIRPRRSVSAWAWRFRRIVFGSGSTSV</sequence>
<dbReference type="EMBL" id="CP003051">
    <property type="protein sequence ID" value="AGA90225.1"/>
    <property type="molecule type" value="Genomic_DNA"/>
</dbReference>
<organism evidence="2 3">
    <name type="scientific">Thioflavicoccus mobilis 8321</name>
    <dbReference type="NCBI Taxonomy" id="765912"/>
    <lineage>
        <taxon>Bacteria</taxon>
        <taxon>Pseudomonadati</taxon>
        <taxon>Pseudomonadota</taxon>
        <taxon>Gammaproteobacteria</taxon>
        <taxon>Chromatiales</taxon>
        <taxon>Chromatiaceae</taxon>
        <taxon>Thioflavicoccus</taxon>
    </lineage>
</organism>
<dbReference type="HOGENOM" id="CLU_1282722_0_0_6"/>
<dbReference type="AlphaFoldDB" id="L0GXX0"/>
<gene>
    <name evidence="2" type="ORF">Thimo_1435</name>
</gene>